<feature type="transmembrane region" description="Helical" evidence="1">
    <location>
        <begin position="7"/>
        <end position="30"/>
    </location>
</feature>
<keyword evidence="1" id="KW-1133">Transmembrane helix</keyword>
<protein>
    <submittedName>
        <fullName evidence="2">Uncharacterized protein</fullName>
    </submittedName>
</protein>
<evidence type="ECO:0000256" key="1">
    <source>
        <dbReference type="SAM" id="Phobius"/>
    </source>
</evidence>
<keyword evidence="1" id="KW-0472">Membrane</keyword>
<comment type="caution">
    <text evidence="2">The sequence shown here is derived from an EMBL/GenBank/DDBJ whole genome shotgun (WGS) entry which is preliminary data.</text>
</comment>
<sequence length="107" mass="12231">MININRYFGGISILGVLLLGVIIILVISYFKISIQAVVESPESQGNFSYVADSSRSVWNDYLKRPASYLWNDIFIDIFWQGFINNMKRIRDGMPTDFDNAAPTVNFQ</sequence>
<reference evidence="2 3" key="1">
    <citation type="journal article" date="2016" name="Nat. Commun.">
        <title>Thousands of microbial genomes shed light on interconnected biogeochemical processes in an aquifer system.</title>
        <authorList>
            <person name="Anantharaman K."/>
            <person name="Brown C.T."/>
            <person name="Hug L.A."/>
            <person name="Sharon I."/>
            <person name="Castelle C.J."/>
            <person name="Probst A.J."/>
            <person name="Thomas B.C."/>
            <person name="Singh A."/>
            <person name="Wilkins M.J."/>
            <person name="Karaoz U."/>
            <person name="Brodie E.L."/>
            <person name="Williams K.H."/>
            <person name="Hubbard S.S."/>
            <person name="Banfield J.F."/>
        </authorList>
    </citation>
    <scope>NUCLEOTIDE SEQUENCE [LARGE SCALE GENOMIC DNA]</scope>
</reference>
<evidence type="ECO:0000313" key="3">
    <source>
        <dbReference type="Proteomes" id="UP000178645"/>
    </source>
</evidence>
<organism evidence="2 3">
    <name type="scientific">Candidatus Nomurabacteria bacterium RIFCSPLOWO2_12_FULL_44_11</name>
    <dbReference type="NCBI Taxonomy" id="1801796"/>
    <lineage>
        <taxon>Bacteria</taxon>
        <taxon>Candidatus Nomuraibacteriota</taxon>
    </lineage>
</organism>
<dbReference type="AlphaFoldDB" id="A0A1F6Y5P2"/>
<proteinExistence type="predicted"/>
<dbReference type="EMBL" id="MFVU01000020">
    <property type="protein sequence ID" value="OGJ01711.1"/>
    <property type="molecule type" value="Genomic_DNA"/>
</dbReference>
<gene>
    <name evidence="2" type="ORF">A3G53_00225</name>
</gene>
<keyword evidence="1" id="KW-0812">Transmembrane</keyword>
<name>A0A1F6Y5P2_9BACT</name>
<evidence type="ECO:0000313" key="2">
    <source>
        <dbReference type="EMBL" id="OGJ01711.1"/>
    </source>
</evidence>
<accession>A0A1F6Y5P2</accession>
<dbReference type="Proteomes" id="UP000178645">
    <property type="component" value="Unassembled WGS sequence"/>
</dbReference>